<feature type="transmembrane region" description="Helical" evidence="12">
    <location>
        <begin position="297"/>
        <end position="318"/>
    </location>
</feature>
<keyword evidence="10" id="KW-0325">Glycoprotein</keyword>
<feature type="domain" description="G-protein coupled receptors family 3 profile" evidence="13">
    <location>
        <begin position="77"/>
        <end position="341"/>
    </location>
</feature>
<evidence type="ECO:0000256" key="5">
    <source>
        <dbReference type="ARBA" id="ARBA00022729"/>
    </source>
</evidence>
<keyword evidence="4 12" id="KW-0812">Transmembrane</keyword>
<dbReference type="PRINTS" id="PR00248">
    <property type="entry name" value="GPCRMGR"/>
</dbReference>
<evidence type="ECO:0000256" key="1">
    <source>
        <dbReference type="ARBA" id="ARBA00004651"/>
    </source>
</evidence>
<dbReference type="Ensembl" id="ENSPMRT00000006507.1">
    <property type="protein sequence ID" value="ENSPMRP00000006119.1"/>
    <property type="gene ID" value="ENSPMRG00000004135.1"/>
</dbReference>
<dbReference type="InterPro" id="IPR038550">
    <property type="entry name" value="GPCR_3_9-Cys_sf"/>
</dbReference>
<dbReference type="PANTHER" id="PTHR24061:SF599">
    <property type="entry name" value="G-PROTEIN COUPLED RECEPTORS FAMILY 3 PROFILE DOMAIN-CONTAINING PROTEIN"/>
    <property type="match status" value="1"/>
</dbReference>
<feature type="transmembrane region" description="Helical" evidence="12">
    <location>
        <begin position="271"/>
        <end position="291"/>
    </location>
</feature>
<dbReference type="PANTHER" id="PTHR24061">
    <property type="entry name" value="CALCIUM-SENSING RECEPTOR-RELATED"/>
    <property type="match status" value="1"/>
</dbReference>
<reference evidence="14 15" key="1">
    <citation type="journal article" date="2019" name="Proc. Natl. Acad. Sci. U.S.A.">
        <title>Regulatory changes in pterin and carotenoid genes underlie balanced color polymorphisms in the wall lizard.</title>
        <authorList>
            <person name="Andrade P."/>
            <person name="Pinho C."/>
            <person name="Perez I de Lanuza G."/>
            <person name="Afonso S."/>
            <person name="Brejcha J."/>
            <person name="Rubin C.J."/>
            <person name="Wallerman O."/>
            <person name="Pereira P."/>
            <person name="Sabatino S.J."/>
            <person name="Bellati A."/>
            <person name="Pellitteri-Rosa D."/>
            <person name="Bosakova Z."/>
            <person name="Bunikis I."/>
            <person name="Carretero M.A."/>
            <person name="Feiner N."/>
            <person name="Marsik P."/>
            <person name="Pauperio F."/>
            <person name="Salvi D."/>
            <person name="Soler L."/>
            <person name="While G.M."/>
            <person name="Uller T."/>
            <person name="Font E."/>
            <person name="Andersson L."/>
            <person name="Carneiro M."/>
        </authorList>
    </citation>
    <scope>NUCLEOTIDE SEQUENCE</scope>
</reference>
<accession>A0A670I2P8</accession>
<organism evidence="14 15">
    <name type="scientific">Podarcis muralis</name>
    <name type="common">Wall lizard</name>
    <name type="synonym">Lacerta muralis</name>
    <dbReference type="NCBI Taxonomy" id="64176"/>
    <lineage>
        <taxon>Eukaryota</taxon>
        <taxon>Metazoa</taxon>
        <taxon>Chordata</taxon>
        <taxon>Craniata</taxon>
        <taxon>Vertebrata</taxon>
        <taxon>Euteleostomi</taxon>
        <taxon>Lepidosauria</taxon>
        <taxon>Squamata</taxon>
        <taxon>Bifurcata</taxon>
        <taxon>Unidentata</taxon>
        <taxon>Episquamata</taxon>
        <taxon>Laterata</taxon>
        <taxon>Lacertibaenia</taxon>
        <taxon>Lacertidae</taxon>
        <taxon>Podarcis</taxon>
    </lineage>
</organism>
<evidence type="ECO:0000256" key="4">
    <source>
        <dbReference type="ARBA" id="ARBA00022692"/>
    </source>
</evidence>
<keyword evidence="6 12" id="KW-1133">Transmembrane helix</keyword>
<dbReference type="FunFam" id="2.10.50.30:FF:000002">
    <property type="entry name" value="Vomeronasal 2 receptor, h1"/>
    <property type="match status" value="1"/>
</dbReference>
<dbReference type="InterPro" id="IPR011500">
    <property type="entry name" value="GPCR_3_9-Cys_dom"/>
</dbReference>
<dbReference type="Pfam" id="PF00003">
    <property type="entry name" value="7tm_3"/>
    <property type="match status" value="1"/>
</dbReference>
<comment type="similarity">
    <text evidence="2">Belongs to the G-protein coupled receptor 3 family.</text>
</comment>
<evidence type="ECO:0000259" key="13">
    <source>
        <dbReference type="PROSITE" id="PS50259"/>
    </source>
</evidence>
<evidence type="ECO:0000256" key="8">
    <source>
        <dbReference type="ARBA" id="ARBA00023136"/>
    </source>
</evidence>
<dbReference type="Proteomes" id="UP000472272">
    <property type="component" value="Chromosome 2"/>
</dbReference>
<evidence type="ECO:0000313" key="15">
    <source>
        <dbReference type="Proteomes" id="UP000472272"/>
    </source>
</evidence>
<keyword evidence="3" id="KW-1003">Cell membrane</keyword>
<keyword evidence="9" id="KW-0675">Receptor</keyword>
<evidence type="ECO:0000256" key="9">
    <source>
        <dbReference type="ARBA" id="ARBA00023170"/>
    </source>
</evidence>
<keyword evidence="8 12" id="KW-0472">Membrane</keyword>
<dbReference type="InterPro" id="IPR017979">
    <property type="entry name" value="GPCR_3_CS"/>
</dbReference>
<evidence type="ECO:0000256" key="7">
    <source>
        <dbReference type="ARBA" id="ARBA00023040"/>
    </source>
</evidence>
<dbReference type="OMA" id="CLEEEHP"/>
<comment type="subcellular location">
    <subcellularLocation>
        <location evidence="1">Cell membrane</location>
        <topology evidence="1">Multi-pass membrane protein</topology>
    </subcellularLocation>
</comment>
<keyword evidence="7" id="KW-0297">G-protein coupled receptor</keyword>
<evidence type="ECO:0000256" key="3">
    <source>
        <dbReference type="ARBA" id="ARBA00022475"/>
    </source>
</evidence>
<proteinExistence type="inferred from homology"/>
<feature type="transmembrane region" description="Helical" evidence="12">
    <location>
        <begin position="192"/>
        <end position="210"/>
    </location>
</feature>
<evidence type="ECO:0000256" key="6">
    <source>
        <dbReference type="ARBA" id="ARBA00022989"/>
    </source>
</evidence>
<reference evidence="14" key="2">
    <citation type="submission" date="2025-08" db="UniProtKB">
        <authorList>
            <consortium name="Ensembl"/>
        </authorList>
    </citation>
    <scope>IDENTIFICATION</scope>
</reference>
<dbReference type="CDD" id="cd15283">
    <property type="entry name" value="7tmC_V2R_pheromone"/>
    <property type="match status" value="1"/>
</dbReference>
<evidence type="ECO:0000256" key="11">
    <source>
        <dbReference type="ARBA" id="ARBA00023224"/>
    </source>
</evidence>
<evidence type="ECO:0000256" key="12">
    <source>
        <dbReference type="SAM" id="Phobius"/>
    </source>
</evidence>
<keyword evidence="11" id="KW-0807">Transducer</keyword>
<dbReference type="InterPro" id="IPR000337">
    <property type="entry name" value="GPCR_3"/>
</dbReference>
<evidence type="ECO:0000313" key="14">
    <source>
        <dbReference type="Ensembl" id="ENSPMRP00000006119.1"/>
    </source>
</evidence>
<dbReference type="PRINTS" id="PR01535">
    <property type="entry name" value="VOMERONASL2R"/>
</dbReference>
<evidence type="ECO:0000256" key="2">
    <source>
        <dbReference type="ARBA" id="ARBA00007242"/>
    </source>
</evidence>
<sequence length="341" mass="37318">AVPHSRCTESCRPGYAKAVQEGKPVCCYACSPCAEGTISTRKDAGQCTKCLEEEHPNQNHDQCVPKIITFLAYEGYLGIILATFTLLLSSATGFILGIFIKYSETPIVKANNRDLSYILLISILLSFLSCFLFIGKPRKTTCLLRQTAFSIIFSSAVSSVLAKTITVVLAFLATKPGNRVRRWLGKSLANSIVISCSTVQVLICTIWLGISPPFPDSDMSSQPGEIILKCTEGSVTMFYIALSYMGFLAAICFSVAFLARKLPGAFNEAKLITFSMLVFCSVWVSFVPTYLSTKGKYMVAVQVFSILASSAGLLGCIFMPKCYIIMLRPDLNKKEHLTAKE</sequence>
<dbReference type="InterPro" id="IPR017978">
    <property type="entry name" value="GPCR_3_C"/>
</dbReference>
<dbReference type="PROSITE" id="PS50259">
    <property type="entry name" value="G_PROTEIN_RECEP_F3_4"/>
    <property type="match status" value="1"/>
</dbReference>
<dbReference type="GeneTree" id="ENSGT00950000182788"/>
<keyword evidence="5" id="KW-0732">Signal</keyword>
<dbReference type="Gene3D" id="2.10.50.30">
    <property type="entry name" value="GPCR, family 3, nine cysteines domain"/>
    <property type="match status" value="1"/>
</dbReference>
<feature type="transmembrane region" description="Helical" evidence="12">
    <location>
        <begin position="115"/>
        <end position="135"/>
    </location>
</feature>
<dbReference type="InterPro" id="IPR004073">
    <property type="entry name" value="GPCR_3_vmron_rcpt_2"/>
</dbReference>
<keyword evidence="15" id="KW-1185">Reference proteome</keyword>
<feature type="transmembrane region" description="Helical" evidence="12">
    <location>
        <begin position="238"/>
        <end position="259"/>
    </location>
</feature>
<dbReference type="InterPro" id="IPR000068">
    <property type="entry name" value="GPCR_3_Ca_sens_rcpt-rel"/>
</dbReference>
<name>A0A670I2P8_PODMU</name>
<feature type="transmembrane region" description="Helical" evidence="12">
    <location>
        <begin position="147"/>
        <end position="172"/>
    </location>
</feature>
<dbReference type="Pfam" id="PF07562">
    <property type="entry name" value="NCD3G"/>
    <property type="match status" value="1"/>
</dbReference>
<dbReference type="AlphaFoldDB" id="A0A670I2P8"/>
<protein>
    <recommendedName>
        <fullName evidence="13">G-protein coupled receptors family 3 profile domain-containing protein</fullName>
    </recommendedName>
</protein>
<reference evidence="14" key="3">
    <citation type="submission" date="2025-09" db="UniProtKB">
        <authorList>
            <consortium name="Ensembl"/>
        </authorList>
    </citation>
    <scope>IDENTIFICATION</scope>
</reference>
<dbReference type="GO" id="GO:0004930">
    <property type="term" value="F:G protein-coupled receptor activity"/>
    <property type="evidence" value="ECO:0007669"/>
    <property type="project" value="UniProtKB-KW"/>
</dbReference>
<feature type="transmembrane region" description="Helical" evidence="12">
    <location>
        <begin position="76"/>
        <end position="103"/>
    </location>
</feature>
<dbReference type="PROSITE" id="PS00981">
    <property type="entry name" value="G_PROTEIN_RECEP_F3_3"/>
    <property type="match status" value="1"/>
</dbReference>
<dbReference type="GO" id="GO:0005886">
    <property type="term" value="C:plasma membrane"/>
    <property type="evidence" value="ECO:0007669"/>
    <property type="project" value="UniProtKB-SubCell"/>
</dbReference>
<evidence type="ECO:0000256" key="10">
    <source>
        <dbReference type="ARBA" id="ARBA00023180"/>
    </source>
</evidence>